<dbReference type="SUPFAM" id="SSF53448">
    <property type="entry name" value="Nucleotide-diphospho-sugar transferases"/>
    <property type="match status" value="1"/>
</dbReference>
<dbReference type="PANTHER" id="PTHR12526">
    <property type="entry name" value="GLYCOSYLTRANSFERASE"/>
    <property type="match status" value="1"/>
</dbReference>
<dbReference type="RefSeq" id="WP_096434498.1">
    <property type="nucleotide sequence ID" value="NZ_NTJD01000013.1"/>
</dbReference>
<keyword evidence="4" id="KW-0808">Transferase</keyword>
<keyword evidence="5" id="KW-1185">Reference proteome</keyword>
<sequence length="860" mass="94232">MSAEVLSRDRVAVVVPIYRHSALLIEAIESVLAQEAEFGIVLILVNDGCPFAETEATCLDYARAHPGRVIYLPKPNGGLSDTRNRGIRFALETFPEVEAVYLLDADNRLRPKALARALAALEAHPEAGWVYPNIDMFGQRYAGDYGGPYSQLLHAQMNICEAGSLIRRAVFEAGVVFDTSFRKGFEDWEFFLSAAAAGFTGVNLEDFGFLYRKRPESMLREAEREGAAIRLAMREKHREAFRPAMLMRLEQAEAPRFAIYLSDRDEVALSSDPGQETERLSPEAFSQRIWLSQSDPSRHPSPPFMVVATEAGLEQLEAAKMLHWAFWALEAAADQKGISALLLQPGSEGRAGLSQSDRPEGRQVLANVLMIRTALLRETLQDESAAWINSLASAACQPAIRLLELNLPPQSAPIAGTAVFSFLSMVQRLRASPWRRGAMMQLGWRKGDIAIREAPHLILRRELSDGVAYPRLRDGGRHVGILLPLIEFGGVEKVALNFVRALRSWGFEPHLFVLERSDAAISDEWRALVGSINFLADPAFRAWGGGQGAYLGTEVPGWAQDGAHGRLLGMLHWLDVVISFHGGAAAGVMGQLRRLGIQTVSSLHLSDLSAFGRPVGNTYLSAAYEHAFDYFAPCSHQLADWCHAMGIPQDKIVAVPNAPSFPLPAEIAQASLRQRAGRDPAEPLRVMYLGRLDAQKGLERLAEVMTSAEAPRFDWRVIGGAVMAGAPLPAVVARHVEPVLTSPEELIAAYDWADVLVLLSGYEGLPLTILEAMRQGVVVIATDVGAVSEVLHDGENGVLLPLEGAVLGCLSALDRLSRDRALLRRLSERARADMNARDWVEAVRPLAQRLQAGFKSAAQK</sequence>
<name>A0A2A4CN52_9RHOB</name>
<dbReference type="CDD" id="cd03801">
    <property type="entry name" value="GT4_PimA-like"/>
    <property type="match status" value="1"/>
</dbReference>
<dbReference type="SUPFAM" id="SSF53756">
    <property type="entry name" value="UDP-Glycosyltransferase/glycogen phosphorylase"/>
    <property type="match status" value="1"/>
</dbReference>
<feature type="domain" description="Glycosyltransferase subfamily 4-like N-terminal" evidence="3">
    <location>
        <begin position="488"/>
        <end position="657"/>
    </location>
</feature>
<feature type="domain" description="Glycosyl transferase family 1" evidence="1">
    <location>
        <begin position="681"/>
        <end position="832"/>
    </location>
</feature>
<dbReference type="Proteomes" id="UP000243507">
    <property type="component" value="Unassembled WGS sequence"/>
</dbReference>
<organism evidence="4 5">
    <name type="scientific">Pseudothioclava arenosa</name>
    <dbReference type="NCBI Taxonomy" id="1795308"/>
    <lineage>
        <taxon>Bacteria</taxon>
        <taxon>Pseudomonadati</taxon>
        <taxon>Pseudomonadota</taxon>
        <taxon>Alphaproteobacteria</taxon>
        <taxon>Rhodobacterales</taxon>
        <taxon>Paracoccaceae</taxon>
        <taxon>Pseudothioclava</taxon>
    </lineage>
</organism>
<dbReference type="Gene3D" id="3.40.50.2000">
    <property type="entry name" value="Glycogen Phosphorylase B"/>
    <property type="match status" value="2"/>
</dbReference>
<evidence type="ECO:0000313" key="4">
    <source>
        <dbReference type="EMBL" id="PCD75569.1"/>
    </source>
</evidence>
<dbReference type="Pfam" id="PF00535">
    <property type="entry name" value="Glycos_transf_2"/>
    <property type="match status" value="1"/>
</dbReference>
<dbReference type="CDD" id="cd00761">
    <property type="entry name" value="Glyco_tranf_GTA_type"/>
    <property type="match status" value="1"/>
</dbReference>
<dbReference type="InterPro" id="IPR001296">
    <property type="entry name" value="Glyco_trans_1"/>
</dbReference>
<evidence type="ECO:0000259" key="2">
    <source>
        <dbReference type="Pfam" id="PF00535"/>
    </source>
</evidence>
<dbReference type="OrthoDB" id="9807414at2"/>
<dbReference type="EMBL" id="NTJD01000013">
    <property type="protein sequence ID" value="PCD75569.1"/>
    <property type="molecule type" value="Genomic_DNA"/>
</dbReference>
<accession>A0A2A4CN52</accession>
<dbReference type="Gene3D" id="3.90.550.10">
    <property type="entry name" value="Spore Coat Polysaccharide Biosynthesis Protein SpsA, Chain A"/>
    <property type="match status" value="1"/>
</dbReference>
<dbReference type="Pfam" id="PF00534">
    <property type="entry name" value="Glycos_transf_1"/>
    <property type="match status" value="1"/>
</dbReference>
<evidence type="ECO:0000259" key="1">
    <source>
        <dbReference type="Pfam" id="PF00534"/>
    </source>
</evidence>
<dbReference type="Pfam" id="PF13439">
    <property type="entry name" value="Glyco_transf_4"/>
    <property type="match status" value="1"/>
</dbReference>
<dbReference type="InterPro" id="IPR001173">
    <property type="entry name" value="Glyco_trans_2-like"/>
</dbReference>
<dbReference type="InterPro" id="IPR028098">
    <property type="entry name" value="Glyco_trans_4-like_N"/>
</dbReference>
<evidence type="ECO:0000313" key="5">
    <source>
        <dbReference type="Proteomes" id="UP000243507"/>
    </source>
</evidence>
<comment type="caution">
    <text evidence="4">The sequence shown here is derived from an EMBL/GenBank/DDBJ whole genome shotgun (WGS) entry which is preliminary data.</text>
</comment>
<dbReference type="GO" id="GO:0016757">
    <property type="term" value="F:glycosyltransferase activity"/>
    <property type="evidence" value="ECO:0007669"/>
    <property type="project" value="InterPro"/>
</dbReference>
<dbReference type="InterPro" id="IPR029044">
    <property type="entry name" value="Nucleotide-diphossugar_trans"/>
</dbReference>
<dbReference type="AlphaFoldDB" id="A0A2A4CN52"/>
<feature type="domain" description="Glycosyltransferase 2-like" evidence="2">
    <location>
        <begin position="13"/>
        <end position="132"/>
    </location>
</feature>
<gene>
    <name evidence="4" type="ORF">CLN94_13445</name>
</gene>
<reference evidence="4 5" key="1">
    <citation type="submission" date="2017-09" db="EMBL/GenBank/DDBJ databases">
        <title>A multilocus sequence analysis scheme for characterization of bacteria in the genus Thioclava.</title>
        <authorList>
            <person name="Liu Y."/>
            <person name="Shao Z."/>
        </authorList>
    </citation>
    <scope>NUCLEOTIDE SEQUENCE [LARGE SCALE GENOMIC DNA]</scope>
    <source>
        <strain evidence="4 5">CAU 1312</strain>
    </source>
</reference>
<proteinExistence type="predicted"/>
<protein>
    <submittedName>
        <fullName evidence="4">Glycosyltransferase</fullName>
    </submittedName>
</protein>
<evidence type="ECO:0000259" key="3">
    <source>
        <dbReference type="Pfam" id="PF13439"/>
    </source>
</evidence>